<keyword evidence="4" id="KW-0812">Transmembrane</keyword>
<evidence type="ECO:0000256" key="8">
    <source>
        <dbReference type="ARBA" id="ARBA00023157"/>
    </source>
</evidence>
<evidence type="ECO:0000256" key="7">
    <source>
        <dbReference type="ARBA" id="ARBA00023136"/>
    </source>
</evidence>
<keyword evidence="3" id="KW-1003">Cell membrane</keyword>
<evidence type="ECO:0000256" key="9">
    <source>
        <dbReference type="ARBA" id="ARBA00023170"/>
    </source>
</evidence>
<dbReference type="InterPro" id="IPR013783">
    <property type="entry name" value="Ig-like_fold"/>
</dbReference>
<keyword evidence="6" id="KW-1133">Transmembrane helix</keyword>
<comment type="subcellular location">
    <subcellularLocation>
        <location evidence="1">Cell membrane</location>
        <topology evidence="1">Single-pass type I membrane protein</topology>
    </subcellularLocation>
</comment>
<keyword evidence="7" id="KW-0472">Membrane</keyword>
<evidence type="ECO:0000256" key="5">
    <source>
        <dbReference type="ARBA" id="ARBA00022729"/>
    </source>
</evidence>
<dbReference type="GeneID" id="108715025"/>
<evidence type="ECO:0000256" key="10">
    <source>
        <dbReference type="ARBA" id="ARBA00023180"/>
    </source>
</evidence>
<dbReference type="OrthoDB" id="9419853at2759"/>
<evidence type="ECO:0000256" key="3">
    <source>
        <dbReference type="ARBA" id="ARBA00022475"/>
    </source>
</evidence>
<dbReference type="PANTHER" id="PTHR23037:SF30">
    <property type="entry name" value="INTERLEUKIN-2 RECEPTOR SUBUNIT BETA"/>
    <property type="match status" value="1"/>
</dbReference>
<dbReference type="GO" id="GO:0004911">
    <property type="term" value="F:interleukin-2 receptor activity"/>
    <property type="evidence" value="ECO:0000318"/>
    <property type="project" value="GO_Central"/>
</dbReference>
<dbReference type="GO" id="GO:0019976">
    <property type="term" value="F:interleukin-2 binding"/>
    <property type="evidence" value="ECO:0000318"/>
    <property type="project" value="GO_Central"/>
</dbReference>
<dbReference type="Pfam" id="PF18707">
    <property type="entry name" value="IL2RB_N1"/>
    <property type="match status" value="1"/>
</dbReference>
<evidence type="ECO:0000256" key="2">
    <source>
        <dbReference type="ARBA" id="ARBA00008280"/>
    </source>
</evidence>
<dbReference type="CDD" id="cd00063">
    <property type="entry name" value="FN3"/>
    <property type="match status" value="1"/>
</dbReference>
<dbReference type="Gene3D" id="2.60.40.10">
    <property type="entry name" value="Immunoglobulins"/>
    <property type="match status" value="2"/>
</dbReference>
<proteinExistence type="inferred from homology"/>
<dbReference type="AlphaFoldDB" id="A0A1L8GH68"/>
<dbReference type="InterPro" id="IPR003961">
    <property type="entry name" value="FN3_dom"/>
</dbReference>
<dbReference type="PROSITE" id="PS50853">
    <property type="entry name" value="FN3"/>
    <property type="match status" value="1"/>
</dbReference>
<keyword evidence="5" id="KW-0732">Signal</keyword>
<dbReference type="InterPro" id="IPR040951">
    <property type="entry name" value="IL2RB_N1"/>
</dbReference>
<organism evidence="11 12">
    <name type="scientific">Xenopus laevis</name>
    <name type="common">African clawed frog</name>
    <dbReference type="NCBI Taxonomy" id="8355"/>
    <lineage>
        <taxon>Eukaryota</taxon>
        <taxon>Metazoa</taxon>
        <taxon>Chordata</taxon>
        <taxon>Craniata</taxon>
        <taxon>Vertebrata</taxon>
        <taxon>Euteleostomi</taxon>
        <taxon>Amphibia</taxon>
        <taxon>Batrachia</taxon>
        <taxon>Anura</taxon>
        <taxon>Pipoidea</taxon>
        <taxon>Pipidae</taxon>
        <taxon>Xenopodinae</taxon>
        <taxon>Xenopus</taxon>
        <taxon>Xenopus</taxon>
    </lineage>
</organism>
<dbReference type="Proteomes" id="UP000186698">
    <property type="component" value="Chromosome 4S"/>
</dbReference>
<dbReference type="SUPFAM" id="SSF49265">
    <property type="entry name" value="Fibronectin type III"/>
    <property type="match status" value="2"/>
</dbReference>
<keyword evidence="8" id="KW-1015">Disulfide bond</keyword>
<dbReference type="KEGG" id="xla:108715025"/>
<name>A0A1L8GH68_XENLA</name>
<dbReference type="STRING" id="8355.A0A1L8GH68"/>
<evidence type="ECO:0000256" key="4">
    <source>
        <dbReference type="ARBA" id="ARBA00022692"/>
    </source>
</evidence>
<gene>
    <name evidence="12" type="primary">LOC108715025</name>
</gene>
<dbReference type="SMART" id="SM00060">
    <property type="entry name" value="FN3"/>
    <property type="match status" value="1"/>
</dbReference>
<protein>
    <submittedName>
        <fullName evidence="12">Interleukin-2 receptor subunit beta</fullName>
    </submittedName>
</protein>
<dbReference type="RefSeq" id="XP_041417599.1">
    <property type="nucleotide sequence ID" value="XM_041561665.1"/>
</dbReference>
<keyword evidence="10" id="KW-0325">Glycoprotein</keyword>
<dbReference type="Pfam" id="PF00041">
    <property type="entry name" value="fn3"/>
    <property type="match status" value="1"/>
</dbReference>
<evidence type="ECO:0000313" key="11">
    <source>
        <dbReference type="Proteomes" id="UP000186698"/>
    </source>
</evidence>
<dbReference type="GO" id="GO:0038110">
    <property type="term" value="P:interleukin-2-mediated signaling pathway"/>
    <property type="evidence" value="ECO:0000318"/>
    <property type="project" value="GO_Central"/>
</dbReference>
<keyword evidence="11" id="KW-1185">Reference proteome</keyword>
<dbReference type="PaxDb" id="8355-A0A1L8GH68"/>
<accession>A0A1L8GH68</accession>
<evidence type="ECO:0000313" key="12">
    <source>
        <dbReference type="RefSeq" id="XP_041417599.1"/>
    </source>
</evidence>
<dbReference type="GO" id="GO:0016064">
    <property type="term" value="P:immunoglobulin mediated immune response"/>
    <property type="evidence" value="ECO:0000318"/>
    <property type="project" value="GO_Central"/>
</dbReference>
<sequence>MAGTCTFILLFLHFTLLGATNPNCTYNSWNLLSCSWFAKNQFIDNNCYISAFTPSPRSVSGACLLPSGMNPRKCKIFLNSQETFTVGSQVNLSVRCYTEGAGNKSVESIVYFPYENLRLDPPMSLEIMPANEGMWNLAWKCHHSSYVTNFREYEVEYKPKSSPQKVAITIPVKQDELFAPLRDLVPDTIYEAKVRVRNQGGIWSRWSQPYHWKTRTKETTGSSFPVKEVVIPCAVCISCMCIILIISRTQDRVKKIFWIGVPDPSRFFDPLISKYGGNFQKWLSSPFSLSSFTLDVPPLDISPVDFKCNKEEPSKPFLPTSAQEVNTDTSKNSFSGFSNKEYFFFQYPSIKEEGSSNSYFTYDNLEQRGFPAMLQDIPLPSPTALEESPLFKEDHLSLPPSTSLGFHNRSFEEDHSPSVLQFFSSTDPLEQQDITDQEQNLESHKAPSNQEIPDDKQVINVCENKEESLDGGNICPETNHHSAANSQNRDIAGGYISLKEIYNRWALIE</sequence>
<evidence type="ECO:0000256" key="1">
    <source>
        <dbReference type="ARBA" id="ARBA00004251"/>
    </source>
</evidence>
<reference evidence="12" key="1">
    <citation type="submission" date="2025-08" db="UniProtKB">
        <authorList>
            <consortium name="RefSeq"/>
        </authorList>
    </citation>
    <scope>IDENTIFICATION</scope>
    <source>
        <strain evidence="12">J_2021</strain>
        <tissue evidence="12">Erythrocytes</tissue>
    </source>
</reference>
<comment type="similarity">
    <text evidence="2">Belongs to the type I cytokine receptor family. Type 4 subfamily.</text>
</comment>
<evidence type="ECO:0000256" key="6">
    <source>
        <dbReference type="ARBA" id="ARBA00022989"/>
    </source>
</evidence>
<keyword evidence="9 12" id="KW-0675">Receptor</keyword>
<dbReference type="GO" id="GO:0009897">
    <property type="term" value="C:external side of plasma membrane"/>
    <property type="evidence" value="ECO:0000318"/>
    <property type="project" value="GO_Central"/>
</dbReference>
<dbReference type="InterPro" id="IPR036116">
    <property type="entry name" value="FN3_sf"/>
</dbReference>
<dbReference type="PANTHER" id="PTHR23037">
    <property type="entry name" value="CYTOKINE RECEPTOR"/>
    <property type="match status" value="1"/>
</dbReference>